<reference evidence="1" key="1">
    <citation type="journal article" date="2015" name="MBio">
        <title>Eco-Evolutionary Dynamics of Episomes among Ecologically Cohesive Bacterial Populations.</title>
        <authorList>
            <person name="Xue H."/>
            <person name="Cordero O.X."/>
            <person name="Camas F.M."/>
            <person name="Trimble W."/>
            <person name="Meyer F."/>
            <person name="Guglielmini J."/>
            <person name="Rocha E.P."/>
            <person name="Polz M.F."/>
        </authorList>
    </citation>
    <scope>NUCLEOTIDE SEQUENCE</scope>
    <source>
        <strain evidence="1">FF_61</strain>
    </source>
</reference>
<evidence type="ECO:0000313" key="1">
    <source>
        <dbReference type="EMBL" id="AKN37069.1"/>
    </source>
</evidence>
<accession>A0A0H3ZT72</accession>
<dbReference type="EMBL" id="KP795522">
    <property type="protein sequence ID" value="AKN37069.1"/>
    <property type="molecule type" value="Genomic_DNA"/>
</dbReference>
<organism evidence="1">
    <name type="scientific">Vibrio cyclitrophicus</name>
    <dbReference type="NCBI Taxonomy" id="47951"/>
    <lineage>
        <taxon>Bacteria</taxon>
        <taxon>Pseudomonadati</taxon>
        <taxon>Pseudomonadota</taxon>
        <taxon>Gammaproteobacteria</taxon>
        <taxon>Vibrionales</taxon>
        <taxon>Vibrionaceae</taxon>
        <taxon>Vibrio</taxon>
    </lineage>
</organism>
<proteinExistence type="predicted"/>
<name>A0A0H3ZT72_9VIBR</name>
<dbReference type="AlphaFoldDB" id="A0A0H3ZT72"/>
<sequence length="464" mass="52603">MNVEKIRQLFNQIIADSAWWSRLKDSQFVTYLVTFVAQIFFRAEQVSARRLQEAHLSRAQRYPSVLAHSESRGYVARKRIPLKKVVGITNDTGVDKYLPALSKIYSASSDLHFVNETPINIKADGKEYELELIQAQIQVVEFKVTEEKSFQEYLLPVQLSDKLSNINVKVTDPSGKAEQWYQSYKFRNTNASSHAYVEIYTQTEQLGVRFGNGVSGKVPELGSTVTLTCYVSDGFVELADGVKLEVLANESLKDLKIKSKRTLVVGSEREGMESIRNNALYHINYDNTVVFDGDYKFFTNQHIAGLTFFRVWGEKEQEELTGRKDLDFSGRVYLSAYHPLMDQASVMQAMTELYKNVKTLNVIYTPVACKMEKFTITLTAKILSTQKQDEVVGLVRKALSERFGADAKGHNGDISYDAVWRVIADLGLLVRFKVDVQGVDLDVAPSMDVFRYLDISSSTININY</sequence>
<protein>
    <submittedName>
        <fullName evidence="1">Phage protein</fullName>
    </submittedName>
</protein>